<dbReference type="AlphaFoldDB" id="A0A8H3FQC5"/>
<feature type="compositionally biased region" description="Basic and acidic residues" evidence="1">
    <location>
        <begin position="332"/>
        <end position="345"/>
    </location>
</feature>
<evidence type="ECO:0000313" key="3">
    <source>
        <dbReference type="Proteomes" id="UP000664203"/>
    </source>
</evidence>
<keyword evidence="3" id="KW-1185">Reference proteome</keyword>
<accession>A0A8H3FQC5</accession>
<feature type="region of interest" description="Disordered" evidence="1">
    <location>
        <begin position="1"/>
        <end position="52"/>
    </location>
</feature>
<feature type="region of interest" description="Disordered" evidence="1">
    <location>
        <begin position="270"/>
        <end position="373"/>
    </location>
</feature>
<dbReference type="OrthoDB" id="5392339at2759"/>
<evidence type="ECO:0000313" key="2">
    <source>
        <dbReference type="EMBL" id="CAF9928878.1"/>
    </source>
</evidence>
<name>A0A8H3FQC5_9LECA</name>
<feature type="compositionally biased region" description="Polar residues" evidence="1">
    <location>
        <begin position="306"/>
        <end position="323"/>
    </location>
</feature>
<gene>
    <name evidence="2" type="ORF">ALECFALPRED_004160</name>
</gene>
<feature type="compositionally biased region" description="Polar residues" evidence="1">
    <location>
        <begin position="196"/>
        <end position="207"/>
    </location>
</feature>
<dbReference type="EMBL" id="CAJPDR010000258">
    <property type="protein sequence ID" value="CAF9928878.1"/>
    <property type="molecule type" value="Genomic_DNA"/>
</dbReference>
<protein>
    <submittedName>
        <fullName evidence="2">Uncharacterized protein</fullName>
    </submittedName>
</protein>
<reference evidence="2" key="1">
    <citation type="submission" date="2021-03" db="EMBL/GenBank/DDBJ databases">
        <authorList>
            <person name="Tagirdzhanova G."/>
        </authorList>
    </citation>
    <scope>NUCLEOTIDE SEQUENCE</scope>
</reference>
<proteinExistence type="predicted"/>
<organism evidence="2 3">
    <name type="scientific">Alectoria fallacina</name>
    <dbReference type="NCBI Taxonomy" id="1903189"/>
    <lineage>
        <taxon>Eukaryota</taxon>
        <taxon>Fungi</taxon>
        <taxon>Dikarya</taxon>
        <taxon>Ascomycota</taxon>
        <taxon>Pezizomycotina</taxon>
        <taxon>Lecanoromycetes</taxon>
        <taxon>OSLEUM clade</taxon>
        <taxon>Lecanoromycetidae</taxon>
        <taxon>Lecanorales</taxon>
        <taxon>Lecanorineae</taxon>
        <taxon>Parmeliaceae</taxon>
        <taxon>Alectoria</taxon>
    </lineage>
</organism>
<feature type="compositionally biased region" description="Polar residues" evidence="1">
    <location>
        <begin position="271"/>
        <end position="293"/>
    </location>
</feature>
<evidence type="ECO:0000256" key="1">
    <source>
        <dbReference type="SAM" id="MobiDB-lite"/>
    </source>
</evidence>
<comment type="caution">
    <text evidence="2">The sequence shown here is derived from an EMBL/GenBank/DDBJ whole genome shotgun (WGS) entry which is preliminary data.</text>
</comment>
<sequence>MFLSQELGRHTPPPPPYSLSTRDTARIRLASETSQRPPPPPPPPYLRSAPRSDCKIPSIHEVWRQAVASDGSYLFRNGNGIPLPPVPSQHFPPPIFDSQQGFVDYRGSSGMPAHPVEPKWTPVGILGYSGPPLGGATVPLPKTPLESLRRSMPQGFAFTAGTRIGPDHEGSTTQSPSALSLSPNAAPRASQPPGYTITTINKPNQKQKPLPTFRKQSSKETASLANIITTDVTAPFEPSNTICPLSALPSQQTPEKLAALAAVSRAKELNTVKNASNFKSPQGANEESSSAGDSSDVECVIDKDGQSTPARAVSKSQDLTSPAGSKHGPQPSKERMDYQSRDGARRASHPGQRKPSASARFMPYQRRQSNAAE</sequence>
<dbReference type="Proteomes" id="UP000664203">
    <property type="component" value="Unassembled WGS sequence"/>
</dbReference>
<feature type="compositionally biased region" description="Low complexity" evidence="1">
    <location>
        <begin position="175"/>
        <end position="189"/>
    </location>
</feature>
<feature type="compositionally biased region" description="Pro residues" evidence="1">
    <location>
        <begin position="36"/>
        <end position="45"/>
    </location>
</feature>
<feature type="region of interest" description="Disordered" evidence="1">
    <location>
        <begin position="162"/>
        <end position="219"/>
    </location>
</feature>